<evidence type="ECO:0000313" key="3">
    <source>
        <dbReference type="EMBL" id="EDW79677.2"/>
    </source>
</evidence>
<dbReference type="InParanoid" id="B4N5N8"/>
<sequence>MLGDELDIYDDLDEFQEVEDKKSKELLDLEEKYTAAQGEIEGLKAQNNKLTKQIKQMEVNLQNLLDTAKAEIKRKETLIAELRKEKDDICFRRKKAWGVEDTKPNQKRPRHDKTDILENPGPIHKRAKQEEIGKNTVHERNIGNPFAVNIPKTDKTDILKSLSPSPGLSRKPSTQHPSSNVVQEKSIEKPVKDSNQQAQNSVSHKSRSPSPIYSRKASTKHRSTDITQERSTNEPAKVTNQPEDKTAKHKSRSPSSGHSRKPSTQHRSSNVVQEKTTENPVKGSNQQADKTVQHKSRSPSPGHSRKSSTQHRFTDSRTRERERQKERDRERERGGRHEREIRRSRSPKRSNQDERNRKRVSNDKSNQTRRRSGSRSRQRTASSGTSREQSSNKVKSDTLKTLFGEETNDQDTISTANTEGIMQNESTIHVETLIQPVENTLPIEKKSQKTKGELKEINEPLAKSTSLVTSKESKISENNLNDSDTGKSKLNLDSKPLEETAIPGLDLLRSKDNDGEPNSKQQNKAQCDAHFTPEPIQTLDDSSKKETSKIVKVVDMEQNSTNSNENALQSASKTKKVSSDSHGQTIFHATLITPRRKPLKAGSEFSDDDEPTPKRPTPVKESKLITPPRKSKDIKPEDQATSKPLNRAIQIIEDIRLPVMMDIEHIAVRVDGVDENVDIPLPPASVKVLPMTKPSTIMYAQPDSTKIDHNENDMVLEAALNVLTAIEEGKDAYPPDRDMVEQQLGDISFEFDTLESALEQLHQTSPDESIVTSTSTKANQQLTAKQDLIKILSRSPNHESPIKLPTEKTPLKKRKINMTENSPIRPIIEPSATQDNEDDHHVTIDETLNLSDAANSDSSIVTKRCSLGQSDYQFERINDEVILRVTRRPRRRRPPPANTVEIKQN</sequence>
<feature type="compositionally biased region" description="Polar residues" evidence="2">
    <location>
        <begin position="463"/>
        <end position="483"/>
    </location>
</feature>
<feature type="compositionally biased region" description="Basic and acidic residues" evidence="2">
    <location>
        <begin position="443"/>
        <end position="458"/>
    </location>
</feature>
<feature type="compositionally biased region" description="Basic and acidic residues" evidence="2">
    <location>
        <begin position="484"/>
        <end position="498"/>
    </location>
</feature>
<accession>B4N5N8</accession>
<proteinExistence type="predicted"/>
<evidence type="ECO:0000313" key="4">
    <source>
        <dbReference type="Proteomes" id="UP000007798"/>
    </source>
</evidence>
<feature type="compositionally biased region" description="Basic and acidic residues" evidence="2">
    <location>
        <begin position="630"/>
        <end position="640"/>
    </location>
</feature>
<feature type="compositionally biased region" description="Basic and acidic residues" evidence="2">
    <location>
        <begin position="128"/>
        <end position="141"/>
    </location>
</feature>
<dbReference type="eggNOG" id="ENOG502SDD7">
    <property type="taxonomic scope" value="Eukaryota"/>
</dbReference>
<feature type="compositionally biased region" description="Basic residues" evidence="2">
    <location>
        <begin position="293"/>
        <end position="309"/>
    </location>
</feature>
<dbReference type="OrthoDB" id="1938039at2759"/>
<feature type="compositionally biased region" description="Polar residues" evidence="2">
    <location>
        <begin position="410"/>
        <end position="424"/>
    </location>
</feature>
<feature type="compositionally biased region" description="Polar residues" evidence="2">
    <location>
        <begin position="557"/>
        <end position="572"/>
    </location>
</feature>
<feature type="compositionally biased region" description="Polar residues" evidence="2">
    <location>
        <begin position="516"/>
        <end position="525"/>
    </location>
</feature>
<dbReference type="AlphaFoldDB" id="B4N5N8"/>
<name>B4N5N8_DROWI</name>
<feature type="compositionally biased region" description="Polar residues" evidence="2">
    <location>
        <begin position="193"/>
        <end position="211"/>
    </location>
</feature>
<dbReference type="HOGENOM" id="CLU_368135_0_0_1"/>
<dbReference type="EMBL" id="CH964154">
    <property type="protein sequence ID" value="EDW79677.2"/>
    <property type="molecule type" value="Genomic_DNA"/>
</dbReference>
<keyword evidence="4" id="KW-1185">Reference proteome</keyword>
<feature type="compositionally biased region" description="Polar residues" evidence="2">
    <location>
        <begin position="162"/>
        <end position="183"/>
    </location>
</feature>
<feature type="compositionally biased region" description="Basic residues" evidence="2">
    <location>
        <begin position="367"/>
        <end position="378"/>
    </location>
</feature>
<protein>
    <submittedName>
        <fullName evidence="3">Uncharacterized protein</fullName>
    </submittedName>
</protein>
<feature type="compositionally biased region" description="Basic and acidic residues" evidence="2">
    <location>
        <begin position="350"/>
        <end position="362"/>
    </location>
</feature>
<reference evidence="3 4" key="1">
    <citation type="journal article" date="2007" name="Nature">
        <title>Evolution of genes and genomes on the Drosophila phylogeny.</title>
        <authorList>
            <consortium name="Drosophila 12 Genomes Consortium"/>
            <person name="Clark A.G."/>
            <person name="Eisen M.B."/>
            <person name="Smith D.R."/>
            <person name="Bergman C.M."/>
            <person name="Oliver B."/>
            <person name="Markow T.A."/>
            <person name="Kaufman T.C."/>
            <person name="Kellis M."/>
            <person name="Gelbart W."/>
            <person name="Iyer V.N."/>
            <person name="Pollard D.A."/>
            <person name="Sackton T.B."/>
            <person name="Larracuente A.M."/>
            <person name="Singh N.D."/>
            <person name="Abad J.P."/>
            <person name="Abt D.N."/>
            <person name="Adryan B."/>
            <person name="Aguade M."/>
            <person name="Akashi H."/>
            <person name="Anderson W.W."/>
            <person name="Aquadro C.F."/>
            <person name="Ardell D.H."/>
            <person name="Arguello R."/>
            <person name="Artieri C.G."/>
            <person name="Barbash D.A."/>
            <person name="Barker D."/>
            <person name="Barsanti P."/>
            <person name="Batterham P."/>
            <person name="Batzoglou S."/>
            <person name="Begun D."/>
            <person name="Bhutkar A."/>
            <person name="Blanco E."/>
            <person name="Bosak S.A."/>
            <person name="Bradley R.K."/>
            <person name="Brand A.D."/>
            <person name="Brent M.R."/>
            <person name="Brooks A.N."/>
            <person name="Brown R.H."/>
            <person name="Butlin R.K."/>
            <person name="Caggese C."/>
            <person name="Calvi B.R."/>
            <person name="Bernardo de Carvalho A."/>
            <person name="Caspi A."/>
            <person name="Castrezana S."/>
            <person name="Celniker S.E."/>
            <person name="Chang J.L."/>
            <person name="Chapple C."/>
            <person name="Chatterji S."/>
            <person name="Chinwalla A."/>
            <person name="Civetta A."/>
            <person name="Clifton S.W."/>
            <person name="Comeron J.M."/>
            <person name="Costello J.C."/>
            <person name="Coyne J.A."/>
            <person name="Daub J."/>
            <person name="David R.G."/>
            <person name="Delcher A.L."/>
            <person name="Delehaunty K."/>
            <person name="Do C.B."/>
            <person name="Ebling H."/>
            <person name="Edwards K."/>
            <person name="Eickbush T."/>
            <person name="Evans J.D."/>
            <person name="Filipski A."/>
            <person name="Findeiss S."/>
            <person name="Freyhult E."/>
            <person name="Fulton L."/>
            <person name="Fulton R."/>
            <person name="Garcia A.C."/>
            <person name="Gardiner A."/>
            <person name="Garfield D.A."/>
            <person name="Garvin B.E."/>
            <person name="Gibson G."/>
            <person name="Gilbert D."/>
            <person name="Gnerre S."/>
            <person name="Godfrey J."/>
            <person name="Good R."/>
            <person name="Gotea V."/>
            <person name="Gravely B."/>
            <person name="Greenberg A.J."/>
            <person name="Griffiths-Jones S."/>
            <person name="Gross S."/>
            <person name="Guigo R."/>
            <person name="Gustafson E.A."/>
            <person name="Haerty W."/>
            <person name="Hahn M.W."/>
            <person name="Halligan D.L."/>
            <person name="Halpern A.L."/>
            <person name="Halter G.M."/>
            <person name="Han M.V."/>
            <person name="Heger A."/>
            <person name="Hillier L."/>
            <person name="Hinrichs A.S."/>
            <person name="Holmes I."/>
            <person name="Hoskins R.A."/>
            <person name="Hubisz M.J."/>
            <person name="Hultmark D."/>
            <person name="Huntley M.A."/>
            <person name="Jaffe D.B."/>
            <person name="Jagadeeshan S."/>
            <person name="Jeck W.R."/>
            <person name="Johnson J."/>
            <person name="Jones C.D."/>
            <person name="Jordan W.C."/>
            <person name="Karpen G.H."/>
            <person name="Kataoka E."/>
            <person name="Keightley P.D."/>
            <person name="Kheradpour P."/>
            <person name="Kirkness E.F."/>
            <person name="Koerich L.B."/>
            <person name="Kristiansen K."/>
            <person name="Kudrna D."/>
            <person name="Kulathinal R.J."/>
            <person name="Kumar S."/>
            <person name="Kwok R."/>
            <person name="Lander E."/>
            <person name="Langley C.H."/>
            <person name="Lapoint R."/>
            <person name="Lazzaro B.P."/>
            <person name="Lee S.J."/>
            <person name="Levesque L."/>
            <person name="Li R."/>
            <person name="Lin C.F."/>
            <person name="Lin M.F."/>
            <person name="Lindblad-Toh K."/>
            <person name="Llopart A."/>
            <person name="Long M."/>
            <person name="Low L."/>
            <person name="Lozovsky E."/>
            <person name="Lu J."/>
            <person name="Luo M."/>
            <person name="Machado C.A."/>
            <person name="Makalowski W."/>
            <person name="Marzo M."/>
            <person name="Matsuda M."/>
            <person name="Matzkin L."/>
            <person name="McAllister B."/>
            <person name="McBride C.S."/>
            <person name="McKernan B."/>
            <person name="McKernan K."/>
            <person name="Mendez-Lago M."/>
            <person name="Minx P."/>
            <person name="Mollenhauer M.U."/>
            <person name="Montooth K."/>
            <person name="Mount S.M."/>
            <person name="Mu X."/>
            <person name="Myers E."/>
            <person name="Negre B."/>
            <person name="Newfeld S."/>
            <person name="Nielsen R."/>
            <person name="Noor M.A."/>
            <person name="O'Grady P."/>
            <person name="Pachter L."/>
            <person name="Papaceit M."/>
            <person name="Parisi M.J."/>
            <person name="Parisi M."/>
            <person name="Parts L."/>
            <person name="Pedersen J.S."/>
            <person name="Pesole G."/>
            <person name="Phillippy A.M."/>
            <person name="Ponting C.P."/>
            <person name="Pop M."/>
            <person name="Porcelli D."/>
            <person name="Powell J.R."/>
            <person name="Prohaska S."/>
            <person name="Pruitt K."/>
            <person name="Puig M."/>
            <person name="Quesneville H."/>
            <person name="Ram K.R."/>
            <person name="Rand D."/>
            <person name="Rasmussen M.D."/>
            <person name="Reed L.K."/>
            <person name="Reenan R."/>
            <person name="Reily A."/>
            <person name="Remington K.A."/>
            <person name="Rieger T.T."/>
            <person name="Ritchie M.G."/>
            <person name="Robin C."/>
            <person name="Rogers Y.H."/>
            <person name="Rohde C."/>
            <person name="Rozas J."/>
            <person name="Rubenfield M.J."/>
            <person name="Ruiz A."/>
            <person name="Russo S."/>
            <person name="Salzberg S.L."/>
            <person name="Sanchez-Gracia A."/>
            <person name="Saranga D.J."/>
            <person name="Sato H."/>
            <person name="Schaeffer S.W."/>
            <person name="Schatz M.C."/>
            <person name="Schlenke T."/>
            <person name="Schwartz R."/>
            <person name="Segarra C."/>
            <person name="Singh R.S."/>
            <person name="Sirot L."/>
            <person name="Sirota M."/>
            <person name="Sisneros N.B."/>
            <person name="Smith C.D."/>
            <person name="Smith T.F."/>
            <person name="Spieth J."/>
            <person name="Stage D.E."/>
            <person name="Stark A."/>
            <person name="Stephan W."/>
            <person name="Strausberg R.L."/>
            <person name="Strempel S."/>
            <person name="Sturgill D."/>
            <person name="Sutton G."/>
            <person name="Sutton G.G."/>
            <person name="Tao W."/>
            <person name="Teichmann S."/>
            <person name="Tobari Y.N."/>
            <person name="Tomimura Y."/>
            <person name="Tsolas J.M."/>
            <person name="Valente V.L."/>
            <person name="Venter E."/>
            <person name="Venter J.C."/>
            <person name="Vicario S."/>
            <person name="Vieira F.G."/>
            <person name="Vilella A.J."/>
            <person name="Villasante A."/>
            <person name="Walenz B."/>
            <person name="Wang J."/>
            <person name="Wasserman M."/>
            <person name="Watts T."/>
            <person name="Wilson D."/>
            <person name="Wilson R.K."/>
            <person name="Wing R.A."/>
            <person name="Wolfner M.F."/>
            <person name="Wong A."/>
            <person name="Wong G.K."/>
            <person name="Wu C.I."/>
            <person name="Wu G."/>
            <person name="Yamamoto D."/>
            <person name="Yang H.P."/>
            <person name="Yang S.P."/>
            <person name="Yorke J.A."/>
            <person name="Yoshida K."/>
            <person name="Zdobnov E."/>
            <person name="Zhang P."/>
            <person name="Zhang Y."/>
            <person name="Zimin A.V."/>
            <person name="Baldwin J."/>
            <person name="Abdouelleil A."/>
            <person name="Abdulkadir J."/>
            <person name="Abebe A."/>
            <person name="Abera B."/>
            <person name="Abreu J."/>
            <person name="Acer S.C."/>
            <person name="Aftuck L."/>
            <person name="Alexander A."/>
            <person name="An P."/>
            <person name="Anderson E."/>
            <person name="Anderson S."/>
            <person name="Arachi H."/>
            <person name="Azer M."/>
            <person name="Bachantsang P."/>
            <person name="Barry A."/>
            <person name="Bayul T."/>
            <person name="Berlin A."/>
            <person name="Bessette D."/>
            <person name="Bloom T."/>
            <person name="Blye J."/>
            <person name="Boguslavskiy L."/>
            <person name="Bonnet C."/>
            <person name="Boukhgalter B."/>
            <person name="Bourzgui I."/>
            <person name="Brown A."/>
            <person name="Cahill P."/>
            <person name="Channer S."/>
            <person name="Cheshatsang Y."/>
            <person name="Chuda L."/>
            <person name="Citroen M."/>
            <person name="Collymore A."/>
            <person name="Cooke P."/>
            <person name="Costello M."/>
            <person name="D'Aco K."/>
            <person name="Daza R."/>
            <person name="De Haan G."/>
            <person name="DeGray S."/>
            <person name="DeMaso C."/>
            <person name="Dhargay N."/>
            <person name="Dooley K."/>
            <person name="Dooley E."/>
            <person name="Doricent M."/>
            <person name="Dorje P."/>
            <person name="Dorjee K."/>
            <person name="Dupes A."/>
            <person name="Elong R."/>
            <person name="Falk J."/>
            <person name="Farina A."/>
            <person name="Faro S."/>
            <person name="Ferguson D."/>
            <person name="Fisher S."/>
            <person name="Foley C.D."/>
            <person name="Franke A."/>
            <person name="Friedrich D."/>
            <person name="Gadbois L."/>
            <person name="Gearin G."/>
            <person name="Gearin C.R."/>
            <person name="Giannoukos G."/>
            <person name="Goode T."/>
            <person name="Graham J."/>
            <person name="Grandbois E."/>
            <person name="Grewal S."/>
            <person name="Gyaltsen K."/>
            <person name="Hafez N."/>
            <person name="Hagos B."/>
            <person name="Hall J."/>
            <person name="Henson C."/>
            <person name="Hollinger A."/>
            <person name="Honan T."/>
            <person name="Huard M.D."/>
            <person name="Hughes L."/>
            <person name="Hurhula B."/>
            <person name="Husby M.E."/>
            <person name="Kamat A."/>
            <person name="Kanga B."/>
            <person name="Kashin S."/>
            <person name="Khazanovich D."/>
            <person name="Kisner P."/>
            <person name="Lance K."/>
            <person name="Lara M."/>
            <person name="Lee W."/>
            <person name="Lennon N."/>
            <person name="Letendre F."/>
            <person name="LeVine R."/>
            <person name="Lipovsky A."/>
            <person name="Liu X."/>
            <person name="Liu J."/>
            <person name="Liu S."/>
            <person name="Lokyitsang T."/>
            <person name="Lokyitsang Y."/>
            <person name="Lubonja R."/>
            <person name="Lui A."/>
            <person name="MacDonald P."/>
            <person name="Magnisalis V."/>
            <person name="Maru K."/>
            <person name="Matthews C."/>
            <person name="McCusker W."/>
            <person name="McDonough S."/>
            <person name="Mehta T."/>
            <person name="Meldrim J."/>
            <person name="Meneus L."/>
            <person name="Mihai O."/>
            <person name="Mihalev A."/>
            <person name="Mihova T."/>
            <person name="Mittelman R."/>
            <person name="Mlenga V."/>
            <person name="Montmayeur A."/>
            <person name="Mulrain L."/>
            <person name="Navidi A."/>
            <person name="Naylor J."/>
            <person name="Negash T."/>
            <person name="Nguyen T."/>
            <person name="Nguyen N."/>
            <person name="Nicol R."/>
            <person name="Norbu C."/>
            <person name="Norbu N."/>
            <person name="Novod N."/>
            <person name="O'Neill B."/>
            <person name="Osman S."/>
            <person name="Markiewicz E."/>
            <person name="Oyono O.L."/>
            <person name="Patti C."/>
            <person name="Phunkhang P."/>
            <person name="Pierre F."/>
            <person name="Priest M."/>
            <person name="Raghuraman S."/>
            <person name="Rege F."/>
            <person name="Reyes R."/>
            <person name="Rise C."/>
            <person name="Rogov P."/>
            <person name="Ross K."/>
            <person name="Ryan E."/>
            <person name="Settipalli S."/>
            <person name="Shea T."/>
            <person name="Sherpa N."/>
            <person name="Shi L."/>
            <person name="Shih D."/>
            <person name="Sparrow T."/>
            <person name="Spaulding J."/>
            <person name="Stalker J."/>
            <person name="Stange-Thomann N."/>
            <person name="Stavropoulos S."/>
            <person name="Stone C."/>
            <person name="Strader C."/>
            <person name="Tesfaye S."/>
            <person name="Thomson T."/>
            <person name="Thoulutsang Y."/>
            <person name="Thoulutsang D."/>
            <person name="Topham K."/>
            <person name="Topping I."/>
            <person name="Tsamla T."/>
            <person name="Vassiliev H."/>
            <person name="Vo A."/>
            <person name="Wangchuk T."/>
            <person name="Wangdi T."/>
            <person name="Weiand M."/>
            <person name="Wilkinson J."/>
            <person name="Wilson A."/>
            <person name="Yadav S."/>
            <person name="Young G."/>
            <person name="Yu Q."/>
            <person name="Zembek L."/>
            <person name="Zhong D."/>
            <person name="Zimmer A."/>
            <person name="Zwirko Z."/>
            <person name="Jaffe D.B."/>
            <person name="Alvarez P."/>
            <person name="Brockman W."/>
            <person name="Butler J."/>
            <person name="Chin C."/>
            <person name="Gnerre S."/>
            <person name="Grabherr M."/>
            <person name="Kleber M."/>
            <person name="Mauceli E."/>
            <person name="MacCallum I."/>
        </authorList>
    </citation>
    <scope>NUCLEOTIDE SEQUENCE [LARGE SCALE GENOMIC DNA]</scope>
    <source>
        <strain evidence="4">Tucson 14030-0811.24</strain>
    </source>
</reference>
<dbReference type="FunCoup" id="B4N5N8">
    <property type="interactions" value="288"/>
</dbReference>
<dbReference type="Proteomes" id="UP000007798">
    <property type="component" value="Unassembled WGS sequence"/>
</dbReference>
<feature type="coiled-coil region" evidence="1">
    <location>
        <begin position="12"/>
        <end position="85"/>
    </location>
</feature>
<keyword evidence="1" id="KW-0175">Coiled coil</keyword>
<feature type="region of interest" description="Disordered" evidence="2">
    <location>
        <begin position="98"/>
        <end position="424"/>
    </location>
</feature>
<feature type="region of interest" description="Disordered" evidence="2">
    <location>
        <begin position="439"/>
        <end position="643"/>
    </location>
</feature>
<feature type="compositionally biased region" description="Basic residues" evidence="2">
    <location>
        <begin position="247"/>
        <end position="264"/>
    </location>
</feature>
<feature type="compositionally biased region" description="Basic and acidic residues" evidence="2">
    <location>
        <begin position="541"/>
        <end position="555"/>
    </location>
</feature>
<organism evidence="3 4">
    <name type="scientific">Drosophila willistoni</name>
    <name type="common">Fruit fly</name>
    <dbReference type="NCBI Taxonomy" id="7260"/>
    <lineage>
        <taxon>Eukaryota</taxon>
        <taxon>Metazoa</taxon>
        <taxon>Ecdysozoa</taxon>
        <taxon>Arthropoda</taxon>
        <taxon>Hexapoda</taxon>
        <taxon>Insecta</taxon>
        <taxon>Pterygota</taxon>
        <taxon>Neoptera</taxon>
        <taxon>Endopterygota</taxon>
        <taxon>Diptera</taxon>
        <taxon>Brachycera</taxon>
        <taxon>Muscomorpha</taxon>
        <taxon>Ephydroidea</taxon>
        <taxon>Drosophilidae</taxon>
        <taxon>Drosophila</taxon>
        <taxon>Sophophora</taxon>
    </lineage>
</organism>
<feature type="compositionally biased region" description="Polar residues" evidence="2">
    <location>
        <begin position="265"/>
        <end position="290"/>
    </location>
</feature>
<gene>
    <name evidence="3" type="primary">Dwil\GK17912</name>
    <name evidence="3" type="ORF">Dwil_GK17912</name>
</gene>
<feature type="compositionally biased region" description="Basic and acidic residues" evidence="2">
    <location>
        <begin position="312"/>
        <end position="343"/>
    </location>
</feature>
<evidence type="ECO:0000256" key="1">
    <source>
        <dbReference type="SAM" id="Coils"/>
    </source>
</evidence>
<feature type="compositionally biased region" description="Basic and acidic residues" evidence="2">
    <location>
        <begin position="222"/>
        <end position="232"/>
    </location>
</feature>
<evidence type="ECO:0000256" key="2">
    <source>
        <dbReference type="SAM" id="MobiDB-lite"/>
    </source>
</evidence>